<evidence type="ECO:0000313" key="2">
    <source>
        <dbReference type="Proteomes" id="UP001056778"/>
    </source>
</evidence>
<dbReference type="EMBL" id="CM043019">
    <property type="protein sequence ID" value="KAI4461038.1"/>
    <property type="molecule type" value="Genomic_DNA"/>
</dbReference>
<keyword evidence="2" id="KW-1185">Reference proteome</keyword>
<proteinExistence type="predicted"/>
<protein>
    <submittedName>
        <fullName evidence="1">52 kDa repressor of the inhibitor of the protein kinase-like protein-related</fullName>
    </submittedName>
</protein>
<name>A0ACB9T2J7_HOLOL</name>
<reference evidence="1" key="1">
    <citation type="submission" date="2022-04" db="EMBL/GenBank/DDBJ databases">
        <title>Chromosome-scale genome assembly of Holotrichia oblita Faldermann.</title>
        <authorList>
            <person name="Rongchong L."/>
        </authorList>
    </citation>
    <scope>NUCLEOTIDE SEQUENCE</scope>
    <source>
        <strain evidence="1">81SQS9</strain>
    </source>
</reference>
<evidence type="ECO:0000313" key="1">
    <source>
        <dbReference type="EMBL" id="KAI4461038.1"/>
    </source>
</evidence>
<comment type="caution">
    <text evidence="1">The sequence shown here is derived from an EMBL/GenBank/DDBJ whole genome shotgun (WGS) entry which is preliminary data.</text>
</comment>
<dbReference type="Proteomes" id="UP001056778">
    <property type="component" value="Chromosome 5"/>
</dbReference>
<accession>A0ACB9T2J7</accession>
<gene>
    <name evidence="1" type="ORF">MML48_5g00002156</name>
</gene>
<sequence length="206" mass="23292">MIDSCHNLILLIEMILDHSESFTHIVKALEHLSVEGNYATRKSAYQLHCAVTKPIFILGLNIIARYSEISGPVVNVLQGKSMALVMVKRHIDDILDVIKEDRQDVENVSYDLFKKSLDIAEKVGVELSVPRVTQKQVHRSNPPSESAVEYWKRPIIILYLDSLTSSLDARFSNKNTAAFALTYLHPSSMLKMASKEFIKIIFHGIL</sequence>
<organism evidence="1 2">
    <name type="scientific">Holotrichia oblita</name>
    <name type="common">Chafer beetle</name>
    <dbReference type="NCBI Taxonomy" id="644536"/>
    <lineage>
        <taxon>Eukaryota</taxon>
        <taxon>Metazoa</taxon>
        <taxon>Ecdysozoa</taxon>
        <taxon>Arthropoda</taxon>
        <taxon>Hexapoda</taxon>
        <taxon>Insecta</taxon>
        <taxon>Pterygota</taxon>
        <taxon>Neoptera</taxon>
        <taxon>Endopterygota</taxon>
        <taxon>Coleoptera</taxon>
        <taxon>Polyphaga</taxon>
        <taxon>Scarabaeiformia</taxon>
        <taxon>Scarabaeidae</taxon>
        <taxon>Melolonthinae</taxon>
        <taxon>Holotrichia</taxon>
    </lineage>
</organism>